<dbReference type="Gene3D" id="3.40.470.10">
    <property type="entry name" value="Uracil-DNA glycosylase-like domain"/>
    <property type="match status" value="1"/>
</dbReference>
<sequence length="228" mass="24815">MKVSSKVSSIPAPAGHAGPEPARDCPRCPRLVAFREHWRAQEPAWHNAPVPSFGPEDGRLLIVGLAPGLRGANRTGRPFTGDYAGELLYSTLIRFGFATGVFEARPDDSLRLRDARLTNAVRCVPPENKPTTDEIRNCRPFFAATIGLLPALSAIVALGKIAHDQVLAAHGETLSHHKFAHGAVHRLGDVVLFDSYHCSRYNTNTGVLTTDMFHAVFARVRAHIDTLG</sequence>
<dbReference type="CDD" id="cd10031">
    <property type="entry name" value="UDG-F5_TTUDGB_like"/>
    <property type="match status" value="1"/>
</dbReference>
<dbReference type="Proteomes" id="UP001235094">
    <property type="component" value="Unassembled WGS sequence"/>
</dbReference>
<evidence type="ECO:0000256" key="3">
    <source>
        <dbReference type="ARBA" id="ARBA00022763"/>
    </source>
</evidence>
<dbReference type="Pfam" id="PF03167">
    <property type="entry name" value="UDG"/>
    <property type="match status" value="1"/>
</dbReference>
<dbReference type="EMBL" id="JAUSVR010000004">
    <property type="protein sequence ID" value="MDQ0510764.1"/>
    <property type="molecule type" value="Genomic_DNA"/>
</dbReference>
<dbReference type="InterPro" id="IPR051536">
    <property type="entry name" value="UDG_Type-4/5"/>
</dbReference>
<keyword evidence="5" id="KW-0408">Iron</keyword>
<evidence type="ECO:0000256" key="9">
    <source>
        <dbReference type="ARBA" id="ARBA00023887"/>
    </source>
</evidence>
<evidence type="ECO:0000256" key="4">
    <source>
        <dbReference type="ARBA" id="ARBA00022801"/>
    </source>
</evidence>
<organism evidence="12 13">
    <name type="scientific">Ancylobacter amanitiformis</name>
    <dbReference type="NCBI Taxonomy" id="217069"/>
    <lineage>
        <taxon>Bacteria</taxon>
        <taxon>Pseudomonadati</taxon>
        <taxon>Pseudomonadota</taxon>
        <taxon>Alphaproteobacteria</taxon>
        <taxon>Hyphomicrobiales</taxon>
        <taxon>Xanthobacteraceae</taxon>
        <taxon>Ancylobacter</taxon>
    </lineage>
</organism>
<evidence type="ECO:0000256" key="1">
    <source>
        <dbReference type="ARBA" id="ARBA00022485"/>
    </source>
</evidence>
<dbReference type="PANTHER" id="PTHR33693:SF3">
    <property type="entry name" value="TYPE-5 URACIL-DNA GLYCOSYLASE"/>
    <property type="match status" value="1"/>
</dbReference>
<proteinExistence type="inferred from homology"/>
<gene>
    <name evidence="12" type="ORF">QOZ99_001652</name>
</gene>
<dbReference type="SMART" id="SM00987">
    <property type="entry name" value="UreE_C"/>
    <property type="match status" value="1"/>
</dbReference>
<keyword evidence="7" id="KW-0234">DNA repair</keyword>
<evidence type="ECO:0000256" key="7">
    <source>
        <dbReference type="ARBA" id="ARBA00023204"/>
    </source>
</evidence>
<evidence type="ECO:0000313" key="12">
    <source>
        <dbReference type="EMBL" id="MDQ0510764.1"/>
    </source>
</evidence>
<evidence type="ECO:0000256" key="2">
    <source>
        <dbReference type="ARBA" id="ARBA00022723"/>
    </source>
</evidence>
<name>A0ABU0LQ14_9HYPH</name>
<evidence type="ECO:0000256" key="8">
    <source>
        <dbReference type="ARBA" id="ARBA00023779"/>
    </source>
</evidence>
<keyword evidence="6" id="KW-0411">Iron-sulfur</keyword>
<comment type="caution">
    <text evidence="12">The sequence shown here is derived from an EMBL/GenBank/DDBJ whole genome shotgun (WGS) entry which is preliminary data.</text>
</comment>
<dbReference type="PANTHER" id="PTHR33693">
    <property type="entry name" value="TYPE-5 URACIL-DNA GLYCOSYLASE"/>
    <property type="match status" value="1"/>
</dbReference>
<feature type="domain" description="Uracil-DNA glycosylase-like" evidence="11">
    <location>
        <begin position="51"/>
        <end position="217"/>
    </location>
</feature>
<evidence type="ECO:0000256" key="10">
    <source>
        <dbReference type="SAM" id="MobiDB-lite"/>
    </source>
</evidence>
<evidence type="ECO:0000259" key="11">
    <source>
        <dbReference type="SMART" id="SM00986"/>
    </source>
</evidence>
<dbReference type="InterPro" id="IPR005122">
    <property type="entry name" value="Uracil-DNA_glycosylase-like"/>
</dbReference>
<dbReference type="SUPFAM" id="SSF52141">
    <property type="entry name" value="Uracil-DNA glycosylase-like"/>
    <property type="match status" value="1"/>
</dbReference>
<keyword evidence="4" id="KW-0378">Hydrolase</keyword>
<comment type="similarity">
    <text evidence="8">Belongs to the uracil-DNA glycosylase (UDG) superfamily. Type 5 (UDGb) family.</text>
</comment>
<dbReference type="SMART" id="SM00986">
    <property type="entry name" value="UDG"/>
    <property type="match status" value="1"/>
</dbReference>
<feature type="region of interest" description="Disordered" evidence="10">
    <location>
        <begin position="1"/>
        <end position="22"/>
    </location>
</feature>
<accession>A0ABU0LQ14</accession>
<evidence type="ECO:0000313" key="13">
    <source>
        <dbReference type="Proteomes" id="UP001235094"/>
    </source>
</evidence>
<dbReference type="InterPro" id="IPR044147">
    <property type="entry name" value="UdgB-like"/>
</dbReference>
<dbReference type="RefSeq" id="WP_306889484.1">
    <property type="nucleotide sequence ID" value="NZ_JAUSVR010000004.1"/>
</dbReference>
<keyword evidence="2" id="KW-0479">Metal-binding</keyword>
<dbReference type="InterPro" id="IPR036895">
    <property type="entry name" value="Uracil-DNA_glycosylase-like_sf"/>
</dbReference>
<evidence type="ECO:0000256" key="5">
    <source>
        <dbReference type="ARBA" id="ARBA00023004"/>
    </source>
</evidence>
<protein>
    <recommendedName>
        <fullName evidence="9">Type-5 uracil-DNA glycosylase</fullName>
    </recommendedName>
</protein>
<keyword evidence="13" id="KW-1185">Reference proteome</keyword>
<keyword evidence="3" id="KW-0227">DNA damage</keyword>
<keyword evidence="1" id="KW-0004">4Fe-4S</keyword>
<feature type="compositionally biased region" description="Low complexity" evidence="10">
    <location>
        <begin position="11"/>
        <end position="20"/>
    </location>
</feature>
<evidence type="ECO:0000256" key="6">
    <source>
        <dbReference type="ARBA" id="ARBA00023014"/>
    </source>
</evidence>
<reference evidence="12 13" key="1">
    <citation type="submission" date="2023-07" db="EMBL/GenBank/DDBJ databases">
        <title>Genomic Encyclopedia of Type Strains, Phase IV (KMG-IV): sequencing the most valuable type-strain genomes for metagenomic binning, comparative biology and taxonomic classification.</title>
        <authorList>
            <person name="Goeker M."/>
        </authorList>
    </citation>
    <scope>NUCLEOTIDE SEQUENCE [LARGE SCALE GENOMIC DNA]</scope>
    <source>
        <strain evidence="12 13">DSM 15561</strain>
    </source>
</reference>